<dbReference type="Pfam" id="PF00753">
    <property type="entry name" value="Lactamase_B"/>
    <property type="match status" value="1"/>
</dbReference>
<name>A0ABW8TMM3_9CLOT</name>
<evidence type="ECO:0000313" key="3">
    <source>
        <dbReference type="Proteomes" id="UP001623661"/>
    </source>
</evidence>
<dbReference type="SUPFAM" id="SSF56281">
    <property type="entry name" value="Metallo-hydrolase/oxidoreductase"/>
    <property type="match status" value="1"/>
</dbReference>
<sequence length="146" mass="16542">MRIANGIEMLEISCNLMGRVTKIYPVLIWDDKDMVLVDTGLPGQLERFREAVEKIGLSFERISKVLITHQDIGHVGSLASIVKEMNIQDEHLSGPNQENTYDMDEVVKSIKKFTKYDIQNIVCYHSGLYNDNAKEAICELVGGIRK</sequence>
<accession>A0ABW8TMM3</accession>
<comment type="caution">
    <text evidence="2">The sequence shown here is derived from an EMBL/GenBank/DDBJ whole genome shotgun (WGS) entry which is preliminary data.</text>
</comment>
<feature type="domain" description="Metallo-beta-lactamase" evidence="1">
    <location>
        <begin position="26"/>
        <end position="85"/>
    </location>
</feature>
<organism evidence="2 3">
    <name type="scientific">Candidatus Clostridium radicumherbarum</name>
    <dbReference type="NCBI Taxonomy" id="3381662"/>
    <lineage>
        <taxon>Bacteria</taxon>
        <taxon>Bacillati</taxon>
        <taxon>Bacillota</taxon>
        <taxon>Clostridia</taxon>
        <taxon>Eubacteriales</taxon>
        <taxon>Clostridiaceae</taxon>
        <taxon>Clostridium</taxon>
    </lineage>
</organism>
<dbReference type="RefSeq" id="WP_406763541.1">
    <property type="nucleotide sequence ID" value="NZ_JBJHZY010000001.1"/>
</dbReference>
<protein>
    <submittedName>
        <fullName evidence="2">MBL fold metallo-hydrolase</fullName>
    </submittedName>
</protein>
<keyword evidence="3" id="KW-1185">Reference proteome</keyword>
<dbReference type="Proteomes" id="UP001623661">
    <property type="component" value="Unassembled WGS sequence"/>
</dbReference>
<dbReference type="InterPro" id="IPR001279">
    <property type="entry name" value="Metallo-B-lactamas"/>
</dbReference>
<proteinExistence type="predicted"/>
<reference evidence="2 3" key="1">
    <citation type="submission" date="2024-11" db="EMBL/GenBank/DDBJ databases">
        <authorList>
            <person name="Heng Y.C."/>
            <person name="Lim A.C.H."/>
            <person name="Lee J.K.Y."/>
            <person name="Kittelmann S."/>
        </authorList>
    </citation>
    <scope>NUCLEOTIDE SEQUENCE [LARGE SCALE GENOMIC DNA]</scope>
    <source>
        <strain evidence="2 3">WILCCON 0202</strain>
    </source>
</reference>
<evidence type="ECO:0000313" key="2">
    <source>
        <dbReference type="EMBL" id="MFL0266925.1"/>
    </source>
</evidence>
<dbReference type="Gene3D" id="3.60.15.10">
    <property type="entry name" value="Ribonuclease Z/Hydroxyacylglutathione hydrolase-like"/>
    <property type="match status" value="2"/>
</dbReference>
<evidence type="ECO:0000259" key="1">
    <source>
        <dbReference type="Pfam" id="PF00753"/>
    </source>
</evidence>
<dbReference type="InterPro" id="IPR036866">
    <property type="entry name" value="RibonucZ/Hydroxyglut_hydro"/>
</dbReference>
<dbReference type="EMBL" id="JBJHZY010000001">
    <property type="protein sequence ID" value="MFL0266925.1"/>
    <property type="molecule type" value="Genomic_DNA"/>
</dbReference>
<gene>
    <name evidence="2" type="ORF">ACJDUH_02330</name>
</gene>